<sequence length="101" mass="11512">MYSSTMPFFCFLLCSEQPVGDDIHSPSVLPLLCSVHLSYVQGFRAAEELPTKLDKIEKNLYLSRKRRHKGIQARWILSQRQGGAALRKPHAQNPQSNLTFL</sequence>
<proteinExistence type="predicted"/>
<organism evidence="1">
    <name type="scientific">Oryza punctata</name>
    <name type="common">Red rice</name>
    <dbReference type="NCBI Taxonomy" id="4537"/>
    <lineage>
        <taxon>Eukaryota</taxon>
        <taxon>Viridiplantae</taxon>
        <taxon>Streptophyta</taxon>
        <taxon>Embryophyta</taxon>
        <taxon>Tracheophyta</taxon>
        <taxon>Spermatophyta</taxon>
        <taxon>Magnoliopsida</taxon>
        <taxon>Liliopsida</taxon>
        <taxon>Poales</taxon>
        <taxon>Poaceae</taxon>
        <taxon>BOP clade</taxon>
        <taxon>Oryzoideae</taxon>
        <taxon>Oryzeae</taxon>
        <taxon>Oryzinae</taxon>
        <taxon>Oryza</taxon>
    </lineage>
</organism>
<accession>A0A0E0MIX8</accession>
<protein>
    <submittedName>
        <fullName evidence="1">Uncharacterized protein</fullName>
    </submittedName>
</protein>
<dbReference type="Gramene" id="OPUNC12G00980.2">
    <property type="protein sequence ID" value="OPUNC12G00980.2"/>
    <property type="gene ID" value="OPUNC12G00980"/>
</dbReference>
<dbReference type="AlphaFoldDB" id="A0A0E0MIX8"/>
<reference evidence="1" key="2">
    <citation type="submission" date="2018-05" db="EMBL/GenBank/DDBJ databases">
        <title>OpunRS2 (Oryza punctata Reference Sequence Version 2).</title>
        <authorList>
            <person name="Zhang J."/>
            <person name="Kudrna D."/>
            <person name="Lee S."/>
            <person name="Talag J."/>
            <person name="Welchert J."/>
            <person name="Wing R.A."/>
        </authorList>
    </citation>
    <scope>NUCLEOTIDE SEQUENCE [LARGE SCALE GENOMIC DNA]</scope>
</reference>
<name>A0A0E0MIX8_ORYPU</name>
<reference evidence="1" key="1">
    <citation type="submission" date="2015-04" db="UniProtKB">
        <authorList>
            <consortium name="EnsemblPlants"/>
        </authorList>
    </citation>
    <scope>IDENTIFICATION</scope>
</reference>
<evidence type="ECO:0000313" key="1">
    <source>
        <dbReference type="EnsemblPlants" id="OPUNC12G00980.2"/>
    </source>
</evidence>
<keyword evidence="2" id="KW-1185">Reference proteome</keyword>
<dbReference type="Proteomes" id="UP000026962">
    <property type="component" value="Chromosome 12"/>
</dbReference>
<dbReference type="EnsemblPlants" id="OPUNC12G00980.2">
    <property type="protein sequence ID" value="OPUNC12G00980.2"/>
    <property type="gene ID" value="OPUNC12G00980"/>
</dbReference>
<evidence type="ECO:0000313" key="2">
    <source>
        <dbReference type="Proteomes" id="UP000026962"/>
    </source>
</evidence>
<dbReference type="HOGENOM" id="CLU_2376483_0_0_1"/>